<comment type="caution">
    <text evidence="1">The sequence shown here is derived from an EMBL/GenBank/DDBJ whole genome shotgun (WGS) entry which is preliminary data.</text>
</comment>
<protein>
    <submittedName>
        <fullName evidence="1">Uncharacterized protein</fullName>
    </submittedName>
</protein>
<keyword evidence="2" id="KW-1185">Reference proteome</keyword>
<dbReference type="Proteomes" id="UP000828390">
    <property type="component" value="Unassembled WGS sequence"/>
</dbReference>
<dbReference type="AlphaFoldDB" id="A0A9D4IS25"/>
<evidence type="ECO:0000313" key="1">
    <source>
        <dbReference type="EMBL" id="KAH3782959.1"/>
    </source>
</evidence>
<dbReference type="Gene3D" id="1.10.10.60">
    <property type="entry name" value="Homeodomain-like"/>
    <property type="match status" value="1"/>
</dbReference>
<gene>
    <name evidence="1" type="ORF">DPMN_160884</name>
</gene>
<evidence type="ECO:0000313" key="2">
    <source>
        <dbReference type="Proteomes" id="UP000828390"/>
    </source>
</evidence>
<organism evidence="1 2">
    <name type="scientific">Dreissena polymorpha</name>
    <name type="common">Zebra mussel</name>
    <name type="synonym">Mytilus polymorpha</name>
    <dbReference type="NCBI Taxonomy" id="45954"/>
    <lineage>
        <taxon>Eukaryota</taxon>
        <taxon>Metazoa</taxon>
        <taxon>Spiralia</taxon>
        <taxon>Lophotrochozoa</taxon>
        <taxon>Mollusca</taxon>
        <taxon>Bivalvia</taxon>
        <taxon>Autobranchia</taxon>
        <taxon>Heteroconchia</taxon>
        <taxon>Euheterodonta</taxon>
        <taxon>Imparidentia</taxon>
        <taxon>Neoheterodontei</taxon>
        <taxon>Myida</taxon>
        <taxon>Dreissenoidea</taxon>
        <taxon>Dreissenidae</taxon>
        <taxon>Dreissena</taxon>
    </lineage>
</organism>
<name>A0A9D4IS25_DREPO</name>
<reference evidence="1" key="1">
    <citation type="journal article" date="2019" name="bioRxiv">
        <title>The Genome of the Zebra Mussel, Dreissena polymorpha: A Resource for Invasive Species Research.</title>
        <authorList>
            <person name="McCartney M.A."/>
            <person name="Auch B."/>
            <person name="Kono T."/>
            <person name="Mallez S."/>
            <person name="Zhang Y."/>
            <person name="Obille A."/>
            <person name="Becker A."/>
            <person name="Abrahante J.E."/>
            <person name="Garbe J."/>
            <person name="Badalamenti J.P."/>
            <person name="Herman A."/>
            <person name="Mangelson H."/>
            <person name="Liachko I."/>
            <person name="Sullivan S."/>
            <person name="Sone E.D."/>
            <person name="Koren S."/>
            <person name="Silverstein K.A.T."/>
            <person name="Beckman K.B."/>
            <person name="Gohl D.M."/>
        </authorList>
    </citation>
    <scope>NUCLEOTIDE SEQUENCE</scope>
    <source>
        <strain evidence="1">Duluth1</strain>
        <tissue evidence="1">Whole animal</tissue>
    </source>
</reference>
<reference evidence="1" key="2">
    <citation type="submission" date="2020-11" db="EMBL/GenBank/DDBJ databases">
        <authorList>
            <person name="McCartney M.A."/>
            <person name="Auch B."/>
            <person name="Kono T."/>
            <person name="Mallez S."/>
            <person name="Becker A."/>
            <person name="Gohl D.M."/>
            <person name="Silverstein K.A.T."/>
            <person name="Koren S."/>
            <person name="Bechman K.B."/>
            <person name="Herman A."/>
            <person name="Abrahante J.E."/>
            <person name="Garbe J."/>
        </authorList>
    </citation>
    <scope>NUCLEOTIDE SEQUENCE</scope>
    <source>
        <strain evidence="1">Duluth1</strain>
        <tissue evidence="1">Whole animal</tissue>
    </source>
</reference>
<dbReference type="EMBL" id="JAIWYP010000008">
    <property type="protein sequence ID" value="KAH3782959.1"/>
    <property type="molecule type" value="Genomic_DNA"/>
</dbReference>
<sequence length="61" mass="7311">MVWCKSNVLLLISEHQRREEDFRKQSVKKKMLWLKIASEFNKASDGHFSGAQFEQKWKNIT</sequence>
<accession>A0A9D4IS25</accession>
<proteinExistence type="predicted"/>